<dbReference type="GO" id="GO:0005886">
    <property type="term" value="C:plasma membrane"/>
    <property type="evidence" value="ECO:0007669"/>
    <property type="project" value="UniProtKB-SubCell"/>
</dbReference>
<evidence type="ECO:0000259" key="7">
    <source>
        <dbReference type="PROSITE" id="PS50850"/>
    </source>
</evidence>
<name>A0A7W5A6Y2_9ACTN</name>
<dbReference type="InterPro" id="IPR020846">
    <property type="entry name" value="MFS_dom"/>
</dbReference>
<feature type="transmembrane region" description="Helical" evidence="6">
    <location>
        <begin position="202"/>
        <end position="224"/>
    </location>
</feature>
<evidence type="ECO:0000256" key="2">
    <source>
        <dbReference type="ARBA" id="ARBA00022448"/>
    </source>
</evidence>
<feature type="transmembrane region" description="Helical" evidence="6">
    <location>
        <begin position="111"/>
        <end position="132"/>
    </location>
</feature>
<accession>A0A7W5A6Y2</accession>
<dbReference type="SUPFAM" id="SSF103473">
    <property type="entry name" value="MFS general substrate transporter"/>
    <property type="match status" value="1"/>
</dbReference>
<keyword evidence="9" id="KW-1185">Reference proteome</keyword>
<keyword evidence="4 6" id="KW-1133">Transmembrane helix</keyword>
<dbReference type="PANTHER" id="PTHR23501">
    <property type="entry name" value="MAJOR FACILITATOR SUPERFAMILY"/>
    <property type="match status" value="1"/>
</dbReference>
<feature type="transmembrane region" description="Helical" evidence="6">
    <location>
        <begin position="236"/>
        <end position="255"/>
    </location>
</feature>
<evidence type="ECO:0000256" key="3">
    <source>
        <dbReference type="ARBA" id="ARBA00022692"/>
    </source>
</evidence>
<protein>
    <submittedName>
        <fullName evidence="8">EmrB/QacA subfamily drug resistance transporter</fullName>
    </submittedName>
</protein>
<dbReference type="Gene3D" id="1.20.1720.10">
    <property type="entry name" value="Multidrug resistance protein D"/>
    <property type="match status" value="1"/>
</dbReference>
<dbReference type="InterPro" id="IPR011701">
    <property type="entry name" value="MFS"/>
</dbReference>
<evidence type="ECO:0000313" key="9">
    <source>
        <dbReference type="Proteomes" id="UP000577707"/>
    </source>
</evidence>
<dbReference type="RefSeq" id="WP_183547523.1">
    <property type="nucleotide sequence ID" value="NZ_BMQT01000005.1"/>
</dbReference>
<dbReference type="EMBL" id="JACHXG010000007">
    <property type="protein sequence ID" value="MBB3090544.1"/>
    <property type="molecule type" value="Genomic_DNA"/>
</dbReference>
<comment type="caution">
    <text evidence="8">The sequence shown here is derived from an EMBL/GenBank/DDBJ whole genome shotgun (WGS) entry which is preliminary data.</text>
</comment>
<feature type="domain" description="Major facilitator superfamily (MFS) profile" evidence="7">
    <location>
        <begin position="21"/>
        <end position="477"/>
    </location>
</feature>
<evidence type="ECO:0000256" key="6">
    <source>
        <dbReference type="SAM" id="Phobius"/>
    </source>
</evidence>
<evidence type="ECO:0000313" key="8">
    <source>
        <dbReference type="EMBL" id="MBB3090544.1"/>
    </source>
</evidence>
<comment type="subcellular location">
    <subcellularLocation>
        <location evidence="1">Cell inner membrane</location>
        <topology evidence="1">Multi-pass membrane protein</topology>
    </subcellularLocation>
</comment>
<keyword evidence="5 6" id="KW-0472">Membrane</keyword>
<feature type="transmembrane region" description="Helical" evidence="6">
    <location>
        <begin position="55"/>
        <end position="74"/>
    </location>
</feature>
<dbReference type="AlphaFoldDB" id="A0A7W5A6Y2"/>
<dbReference type="InterPro" id="IPR036259">
    <property type="entry name" value="MFS_trans_sf"/>
</dbReference>
<feature type="transmembrane region" description="Helical" evidence="6">
    <location>
        <begin position="364"/>
        <end position="386"/>
    </location>
</feature>
<feature type="transmembrane region" description="Helical" evidence="6">
    <location>
        <begin position="86"/>
        <end position="105"/>
    </location>
</feature>
<evidence type="ECO:0000256" key="5">
    <source>
        <dbReference type="ARBA" id="ARBA00023136"/>
    </source>
</evidence>
<feature type="transmembrane region" description="Helical" evidence="6">
    <location>
        <begin position="275"/>
        <end position="295"/>
    </location>
</feature>
<dbReference type="CDD" id="cd17502">
    <property type="entry name" value="MFS_Azr1_MDR_like"/>
    <property type="match status" value="1"/>
</dbReference>
<feature type="transmembrane region" description="Helical" evidence="6">
    <location>
        <begin position="448"/>
        <end position="471"/>
    </location>
</feature>
<evidence type="ECO:0000256" key="1">
    <source>
        <dbReference type="ARBA" id="ARBA00004429"/>
    </source>
</evidence>
<feature type="transmembrane region" description="Helical" evidence="6">
    <location>
        <begin position="340"/>
        <end position="358"/>
    </location>
</feature>
<keyword evidence="3 6" id="KW-0812">Transmembrane</keyword>
<dbReference type="GO" id="GO:0022857">
    <property type="term" value="F:transmembrane transporter activity"/>
    <property type="evidence" value="ECO:0007669"/>
    <property type="project" value="InterPro"/>
</dbReference>
<sequence length="486" mass="50736">MSTSIRPTRSSVGLRSERGPILLAVMVSLSLVAIDMTILATAVPSVVKDLGGFEQFPWLFSIYVLATAVTTPLYAKVADRLGRKPVMIAGIVAFLVGSLLCGLAWSLTALIVFRAIQGIGAGAIQPMAMTIVSDIYTLEERAVATSYVASVWATAAIVGPTLGGLFADYLDWRLIFLINLPIGAVALWLLRHFHEERRPAATTAIDWSGAGLLTVGGIALLLGLLEGGHAWAWASWPSYLIFAVGIAALVAFGFVERRAADPVLPPWVLSHRVLAPANAASLIVGVVMLGLTTYVPLYAQSVLGHSALVAGFALAGMSIGWPIAAATAGRIYLSKGFRTAVALGALLVIVGGLVLVTVDESSSIWHLAIPCFVLGLGFGWSVNPGVVAAGSAVDWEVRGVATGSNMFARSVGSALGVALFGAVANGLVRREYAGGEVPPLEALPADVLAPALHVVFVVGLVVSLPLLVVAWRTPVRLTPRTVVTTE</sequence>
<feature type="transmembrane region" description="Helical" evidence="6">
    <location>
        <begin position="407"/>
        <end position="428"/>
    </location>
</feature>
<feature type="transmembrane region" description="Helical" evidence="6">
    <location>
        <begin position="172"/>
        <end position="190"/>
    </location>
</feature>
<evidence type="ECO:0000256" key="4">
    <source>
        <dbReference type="ARBA" id="ARBA00022989"/>
    </source>
</evidence>
<dbReference type="PANTHER" id="PTHR23501:SF191">
    <property type="entry name" value="VACUOLAR BASIC AMINO ACID TRANSPORTER 4"/>
    <property type="match status" value="1"/>
</dbReference>
<dbReference type="Proteomes" id="UP000577707">
    <property type="component" value="Unassembled WGS sequence"/>
</dbReference>
<feature type="transmembrane region" description="Helical" evidence="6">
    <location>
        <begin position="307"/>
        <end position="328"/>
    </location>
</feature>
<dbReference type="PROSITE" id="PS50850">
    <property type="entry name" value="MFS"/>
    <property type="match status" value="1"/>
</dbReference>
<keyword evidence="2" id="KW-0813">Transport</keyword>
<gene>
    <name evidence="8" type="ORF">FHS12_003502</name>
</gene>
<feature type="transmembrane region" description="Helical" evidence="6">
    <location>
        <begin position="144"/>
        <end position="166"/>
    </location>
</feature>
<feature type="transmembrane region" description="Helical" evidence="6">
    <location>
        <begin position="21"/>
        <end position="43"/>
    </location>
</feature>
<proteinExistence type="predicted"/>
<organism evidence="8 9">
    <name type="scientific">Nocardioides albus</name>
    <dbReference type="NCBI Taxonomy" id="1841"/>
    <lineage>
        <taxon>Bacteria</taxon>
        <taxon>Bacillati</taxon>
        <taxon>Actinomycetota</taxon>
        <taxon>Actinomycetes</taxon>
        <taxon>Propionibacteriales</taxon>
        <taxon>Nocardioidaceae</taxon>
        <taxon>Nocardioides</taxon>
    </lineage>
</organism>
<dbReference type="Pfam" id="PF07690">
    <property type="entry name" value="MFS_1"/>
    <property type="match status" value="2"/>
</dbReference>
<reference evidence="8 9" key="1">
    <citation type="submission" date="2020-08" db="EMBL/GenBank/DDBJ databases">
        <title>Genomic Encyclopedia of Type Strains, Phase III (KMG-III): the genomes of soil and plant-associated and newly described type strains.</title>
        <authorList>
            <person name="Whitman W."/>
        </authorList>
    </citation>
    <scope>NUCLEOTIDE SEQUENCE [LARGE SCALE GENOMIC DNA]</scope>
    <source>
        <strain evidence="8 9">CECT 3302</strain>
    </source>
</reference>
<dbReference type="Gene3D" id="1.20.1250.20">
    <property type="entry name" value="MFS general substrate transporter like domains"/>
    <property type="match status" value="1"/>
</dbReference>